<dbReference type="Pfam" id="PF03140">
    <property type="entry name" value="DUF247"/>
    <property type="match status" value="2"/>
</dbReference>
<dbReference type="AlphaFoldDB" id="A0AAP0LRK3"/>
<keyword evidence="1" id="KW-0812">Transmembrane</keyword>
<evidence type="ECO:0000313" key="3">
    <source>
        <dbReference type="Proteomes" id="UP001428341"/>
    </source>
</evidence>
<name>A0AAP0LRK3_9ROSI</name>
<dbReference type="PANTHER" id="PTHR31170:SF17">
    <property type="match status" value="1"/>
</dbReference>
<proteinExistence type="predicted"/>
<evidence type="ECO:0000313" key="2">
    <source>
        <dbReference type="EMBL" id="KAK9183278.1"/>
    </source>
</evidence>
<organism evidence="2 3">
    <name type="scientific">Citrus x changshan-huyou</name>
    <dbReference type="NCBI Taxonomy" id="2935761"/>
    <lineage>
        <taxon>Eukaryota</taxon>
        <taxon>Viridiplantae</taxon>
        <taxon>Streptophyta</taxon>
        <taxon>Embryophyta</taxon>
        <taxon>Tracheophyta</taxon>
        <taxon>Spermatophyta</taxon>
        <taxon>Magnoliopsida</taxon>
        <taxon>eudicotyledons</taxon>
        <taxon>Gunneridae</taxon>
        <taxon>Pentapetalae</taxon>
        <taxon>rosids</taxon>
        <taxon>malvids</taxon>
        <taxon>Sapindales</taxon>
        <taxon>Rutaceae</taxon>
        <taxon>Aurantioideae</taxon>
        <taxon>Citrus</taxon>
    </lineage>
</organism>
<keyword evidence="1" id="KW-1133">Transmembrane helix</keyword>
<protein>
    <submittedName>
        <fullName evidence="2">Uncharacterized protein</fullName>
    </submittedName>
</protein>
<sequence length="534" mass="61627">MASDPIVLDLEEELRCLTSTPSQFSIFRVPQVLRNVNEKAYAPRLLSIGPYHHGKDQLLDFEKYKMSYLQRLLERRLDIPLSCYFAVMRELEETAKNCYGGSISLNQDEFVKMMILDGFFIVEVFRKFRLEMEGRRHNDPALGQGNDPIFELSWMLPSIAQDMILLENQLPFFVIWKLFSMTELPNSASDKSFLVTILRFFNGILPGKGCRRDDVYRVNNYRINEIKHLVHLIHGNWLPSPAGVVAYELHNGTNNSHCNFICSATEIQEAGIEFQKVEVDKDDDSLFDIKFENGVMKMPSLEIGDATETIFRNLIAYEQCSQDINLKHVIDYVKFLNCLIKSSKDAELLRRCGIIDNLLGDDEVIVTLLNKLCEGVVLGERFYYQKVFNKVVLHCSRRRNKWMAKLRHNYFNNPWAIISFLAAVLLLLLTFVQTLFSVLSYYHRCLFGDATETIFRNLIAYEQCSQDLNLKHVIDYVEFLNCLINSSKDAELLRRCGIIENLLGDDEAIATLLKKLCDGVVLGEKFFTGRFSTK</sequence>
<dbReference type="PANTHER" id="PTHR31170">
    <property type="entry name" value="BNAC04G53230D PROTEIN"/>
    <property type="match status" value="1"/>
</dbReference>
<dbReference type="InterPro" id="IPR004158">
    <property type="entry name" value="DUF247_pln"/>
</dbReference>
<dbReference type="Proteomes" id="UP001428341">
    <property type="component" value="Unassembled WGS sequence"/>
</dbReference>
<accession>A0AAP0LRK3</accession>
<evidence type="ECO:0000256" key="1">
    <source>
        <dbReference type="SAM" id="Phobius"/>
    </source>
</evidence>
<comment type="caution">
    <text evidence="2">The sequence shown here is derived from an EMBL/GenBank/DDBJ whole genome shotgun (WGS) entry which is preliminary data.</text>
</comment>
<dbReference type="EMBL" id="JBCGBO010000024">
    <property type="protein sequence ID" value="KAK9183278.1"/>
    <property type="molecule type" value="Genomic_DNA"/>
</dbReference>
<gene>
    <name evidence="2" type="ORF">WN944_026428</name>
</gene>
<keyword evidence="3" id="KW-1185">Reference proteome</keyword>
<feature type="transmembrane region" description="Helical" evidence="1">
    <location>
        <begin position="415"/>
        <end position="439"/>
    </location>
</feature>
<reference evidence="2 3" key="1">
    <citation type="submission" date="2024-05" db="EMBL/GenBank/DDBJ databases">
        <title>Haplotype-resolved chromosome-level genome assembly of Huyou (Citrus changshanensis).</title>
        <authorList>
            <person name="Miao C."/>
            <person name="Chen W."/>
            <person name="Wu Y."/>
            <person name="Wang L."/>
            <person name="Zhao S."/>
            <person name="Grierson D."/>
            <person name="Xu C."/>
            <person name="Chen K."/>
        </authorList>
    </citation>
    <scope>NUCLEOTIDE SEQUENCE [LARGE SCALE GENOMIC DNA]</scope>
    <source>
        <strain evidence="2">01-14</strain>
        <tissue evidence="2">Leaf</tissue>
    </source>
</reference>
<keyword evidence="1" id="KW-0472">Membrane</keyword>